<dbReference type="Pfam" id="PF18731">
    <property type="entry name" value="HEPN_Swt1"/>
    <property type="match status" value="1"/>
</dbReference>
<dbReference type="InterPro" id="IPR041650">
    <property type="entry name" value="HEPN_Swt1"/>
</dbReference>
<dbReference type="AlphaFoldDB" id="B7JXW3"/>
<dbReference type="RefSeq" id="WP_012595199.1">
    <property type="nucleotide sequence ID" value="NC_011726.1"/>
</dbReference>
<dbReference type="eggNOG" id="COG2445">
    <property type="taxonomic scope" value="Bacteria"/>
</dbReference>
<evidence type="ECO:0000256" key="1">
    <source>
        <dbReference type="SAM" id="MobiDB-lite"/>
    </source>
</evidence>
<protein>
    <recommendedName>
        <fullName evidence="2">Swt1-like HEPN domain-containing protein</fullName>
    </recommendedName>
</protein>
<dbReference type="KEGG" id="cyp:PCC8801_1886"/>
<dbReference type="OrthoDB" id="581887at2"/>
<evidence type="ECO:0000259" key="2">
    <source>
        <dbReference type="Pfam" id="PF18731"/>
    </source>
</evidence>
<evidence type="ECO:0000313" key="4">
    <source>
        <dbReference type="Proteomes" id="UP000008204"/>
    </source>
</evidence>
<dbReference type="EMBL" id="CP001287">
    <property type="protein sequence ID" value="ACK65927.1"/>
    <property type="molecule type" value="Genomic_DNA"/>
</dbReference>
<dbReference type="HOGENOM" id="CLU_052025_0_0_3"/>
<gene>
    <name evidence="3" type="ordered locus">PCC8801_1886</name>
</gene>
<dbReference type="Proteomes" id="UP000008204">
    <property type="component" value="Chromosome"/>
</dbReference>
<accession>B7JXW3</accession>
<sequence length="435" mass="50937">MNNNQPKFVKFEVLCIDDKEKVRFSDETRFELNLRSDEKLCSHDITDQSNESHSFYDKTREIQWIIQKLDTESVASDFFSSAYIVTVQGKQEDLKNIRWDLLTHLRDTGFSHLRILTDEISQHIALEIYPLINQLENQLRRYIVKFFITKIGLNWWDITVTQDVQKKSSWRMKDRGTFEKIINADVELIDFNELGEIIFQQKTAFNKIDDIVKKIENSDNLESLKNEIQGNYSKYFKDYFERQDFERKWKRCFEIRNKVAHNYLFTQNDLDDAKKLIEELTGIIKLADEKIDEAVFSPAEKEALKNVALTSIEIINTQSKSELRDSNSETSDNEDQDSSDNFNLQGDNKVITEEEVLEKLEHTERRFRGGFVGLRKFVTDILKGEGYNPHISYAVINVLHDQGKVDIYDVPNPNGNYAGMPTKAIRLNNLTEKLI</sequence>
<feature type="region of interest" description="Disordered" evidence="1">
    <location>
        <begin position="320"/>
        <end position="345"/>
    </location>
</feature>
<organism evidence="3 4">
    <name type="scientific">Rippkaea orientalis (strain PCC 8801 / RF-1)</name>
    <name type="common">Cyanothece sp. (strain PCC 8801)</name>
    <dbReference type="NCBI Taxonomy" id="41431"/>
    <lineage>
        <taxon>Bacteria</taxon>
        <taxon>Bacillati</taxon>
        <taxon>Cyanobacteriota</taxon>
        <taxon>Cyanophyceae</taxon>
        <taxon>Oscillatoriophycideae</taxon>
        <taxon>Chroococcales</taxon>
        <taxon>Aphanothecaceae</taxon>
        <taxon>Rippkaea</taxon>
        <taxon>Rippkaea orientalis</taxon>
    </lineage>
</organism>
<name>B7JXW3_RIPO1</name>
<dbReference type="STRING" id="41431.PCC8801_1886"/>
<evidence type="ECO:0000313" key="3">
    <source>
        <dbReference type="EMBL" id="ACK65927.1"/>
    </source>
</evidence>
<reference evidence="4" key="1">
    <citation type="journal article" date="2011" name="MBio">
        <title>Novel metabolic attributes of the genus Cyanothece, comprising a group of unicellular nitrogen-fixing Cyanobacteria.</title>
        <authorList>
            <person name="Bandyopadhyay A."/>
            <person name="Elvitigala T."/>
            <person name="Welsh E."/>
            <person name="Stockel J."/>
            <person name="Liberton M."/>
            <person name="Min H."/>
            <person name="Sherman L.A."/>
            <person name="Pakrasi H.B."/>
        </authorList>
    </citation>
    <scope>NUCLEOTIDE SEQUENCE [LARGE SCALE GENOMIC DNA]</scope>
    <source>
        <strain evidence="4">PCC 8801</strain>
    </source>
</reference>
<keyword evidence="4" id="KW-1185">Reference proteome</keyword>
<feature type="domain" description="Swt1-like HEPN" evidence="2">
    <location>
        <begin position="133"/>
        <end position="282"/>
    </location>
</feature>
<proteinExistence type="predicted"/>